<proteinExistence type="predicted"/>
<gene>
    <name evidence="3" type="ORF">DFR42_103235</name>
</gene>
<keyword evidence="2" id="KW-0472">Membrane</keyword>
<keyword evidence="2" id="KW-1133">Transmembrane helix</keyword>
<evidence type="ECO:0000313" key="4">
    <source>
        <dbReference type="Proteomes" id="UP000247792"/>
    </source>
</evidence>
<dbReference type="Proteomes" id="UP000247792">
    <property type="component" value="Unassembled WGS sequence"/>
</dbReference>
<feature type="compositionally biased region" description="Polar residues" evidence="1">
    <location>
        <begin position="104"/>
        <end position="113"/>
    </location>
</feature>
<evidence type="ECO:0000313" key="3">
    <source>
        <dbReference type="EMBL" id="PXX43967.1"/>
    </source>
</evidence>
<dbReference type="OrthoDB" id="9954842at2"/>
<name>A0A318JAV6_9BURK</name>
<keyword evidence="4" id="KW-1185">Reference proteome</keyword>
<evidence type="ECO:0000256" key="2">
    <source>
        <dbReference type="SAM" id="Phobius"/>
    </source>
</evidence>
<feature type="region of interest" description="Disordered" evidence="1">
    <location>
        <begin position="62"/>
        <end position="122"/>
    </location>
</feature>
<dbReference type="EMBL" id="QJKB01000003">
    <property type="protein sequence ID" value="PXX43967.1"/>
    <property type="molecule type" value="Genomic_DNA"/>
</dbReference>
<keyword evidence="2" id="KW-0812">Transmembrane</keyword>
<accession>A0A318JAV6</accession>
<reference evidence="3 4" key="1">
    <citation type="submission" date="2018-05" db="EMBL/GenBank/DDBJ databases">
        <title>Genomic Encyclopedia of Type Strains, Phase IV (KMG-IV): sequencing the most valuable type-strain genomes for metagenomic binning, comparative biology and taxonomic classification.</title>
        <authorList>
            <person name="Goeker M."/>
        </authorList>
    </citation>
    <scope>NUCLEOTIDE SEQUENCE [LARGE SCALE GENOMIC DNA]</scope>
    <source>
        <strain evidence="3 4">DSM 19792</strain>
    </source>
</reference>
<dbReference type="RefSeq" id="WP_110255236.1">
    <property type="nucleotide sequence ID" value="NZ_QJKB01000003.1"/>
</dbReference>
<organism evidence="3 4">
    <name type="scientific">Undibacterium pigrum</name>
    <dbReference type="NCBI Taxonomy" id="401470"/>
    <lineage>
        <taxon>Bacteria</taxon>
        <taxon>Pseudomonadati</taxon>
        <taxon>Pseudomonadota</taxon>
        <taxon>Betaproteobacteria</taxon>
        <taxon>Burkholderiales</taxon>
        <taxon>Oxalobacteraceae</taxon>
        <taxon>Undibacterium</taxon>
    </lineage>
</organism>
<evidence type="ECO:0000256" key="1">
    <source>
        <dbReference type="SAM" id="MobiDB-lite"/>
    </source>
</evidence>
<protein>
    <submittedName>
        <fullName evidence="3">Uncharacterized protein</fullName>
    </submittedName>
</protein>
<dbReference type="AlphaFoldDB" id="A0A318JAV6"/>
<feature type="transmembrane region" description="Helical" evidence="2">
    <location>
        <begin position="15"/>
        <end position="32"/>
    </location>
</feature>
<comment type="caution">
    <text evidence="3">The sequence shown here is derived from an EMBL/GenBank/DDBJ whole genome shotgun (WGS) entry which is preliminary data.</text>
</comment>
<feature type="compositionally biased region" description="Polar residues" evidence="1">
    <location>
        <begin position="73"/>
        <end position="87"/>
    </location>
</feature>
<sequence length="224" mass="24525">MLAVSYRPLAQGNEWRILFGVLLFHAALYMLWPRLKAMHRDELTQAISDSNGSDTNLIFLKQPGQEKLAPRSPATQDLTEPSRQSKTMPAPRHSSAISAADQVVVSSQQASTHSAEKELTSPSTEIAITRDTREIFNGLRKDFQYRDQVSVKAAPSAMGKFGAAVKSASAIMRDSYKHEVQILGDGRPVSEVTTPYGTYCIAHRKPGEILGNELPAVPGACVKF</sequence>